<dbReference type="GO" id="GO:0000103">
    <property type="term" value="P:sulfate assimilation"/>
    <property type="evidence" value="ECO:0007669"/>
    <property type="project" value="InterPro"/>
</dbReference>
<comment type="catalytic activity">
    <reaction evidence="6">
        <text>adenosine 5'-phosphosulfate + ATP = 3'-phosphoadenylyl sulfate + ADP + H(+)</text>
        <dbReference type="Rhea" id="RHEA:24152"/>
        <dbReference type="ChEBI" id="CHEBI:15378"/>
        <dbReference type="ChEBI" id="CHEBI:30616"/>
        <dbReference type="ChEBI" id="CHEBI:58243"/>
        <dbReference type="ChEBI" id="CHEBI:58339"/>
        <dbReference type="ChEBI" id="CHEBI:456216"/>
        <dbReference type="EC" id="2.7.1.25"/>
    </reaction>
</comment>
<evidence type="ECO:0000259" key="7">
    <source>
        <dbReference type="Pfam" id="PF01583"/>
    </source>
</evidence>
<dbReference type="InterPro" id="IPR059117">
    <property type="entry name" value="APS_kinase_dom"/>
</dbReference>
<reference evidence="9" key="1">
    <citation type="submission" date="2022-11" db="UniProtKB">
        <authorList>
            <consortium name="WormBaseParasite"/>
        </authorList>
    </citation>
    <scope>IDENTIFICATION</scope>
</reference>
<comment type="similarity">
    <text evidence="6">Belongs to the APS kinase family.</text>
</comment>
<protein>
    <recommendedName>
        <fullName evidence="1 6">Adenylyl-sulfate kinase</fullName>
        <ecNumber evidence="1 6">2.7.1.25</ecNumber>
    </recommendedName>
</protein>
<evidence type="ECO:0000256" key="5">
    <source>
        <dbReference type="ARBA" id="ARBA00022840"/>
    </source>
</evidence>
<keyword evidence="4 6" id="KW-0418">Kinase</keyword>
<organism evidence="8 9">
    <name type="scientific">Ditylenchus dipsaci</name>
    <dbReference type="NCBI Taxonomy" id="166011"/>
    <lineage>
        <taxon>Eukaryota</taxon>
        <taxon>Metazoa</taxon>
        <taxon>Ecdysozoa</taxon>
        <taxon>Nematoda</taxon>
        <taxon>Chromadorea</taxon>
        <taxon>Rhabditida</taxon>
        <taxon>Tylenchina</taxon>
        <taxon>Tylenchomorpha</taxon>
        <taxon>Sphaerularioidea</taxon>
        <taxon>Anguinidae</taxon>
        <taxon>Anguininae</taxon>
        <taxon>Ditylenchus</taxon>
    </lineage>
</organism>
<dbReference type="CDD" id="cd02027">
    <property type="entry name" value="APSK"/>
    <property type="match status" value="1"/>
</dbReference>
<proteinExistence type="inferred from homology"/>
<accession>A0A915CTR9</accession>
<dbReference type="PANTHER" id="PTHR11055:SF1">
    <property type="entry name" value="PAPS SYNTHETASE, ISOFORM D"/>
    <property type="match status" value="1"/>
</dbReference>
<dbReference type="InterPro" id="IPR027417">
    <property type="entry name" value="P-loop_NTPase"/>
</dbReference>
<dbReference type="Proteomes" id="UP000887574">
    <property type="component" value="Unplaced"/>
</dbReference>
<dbReference type="NCBIfam" id="TIGR00455">
    <property type="entry name" value="apsK"/>
    <property type="match status" value="1"/>
</dbReference>
<dbReference type="EC" id="2.7.1.25" evidence="1 6"/>
<evidence type="ECO:0000313" key="8">
    <source>
        <dbReference type="Proteomes" id="UP000887574"/>
    </source>
</evidence>
<dbReference type="WBParaSite" id="jg12551">
    <property type="protein sequence ID" value="jg12551"/>
    <property type="gene ID" value="jg12551"/>
</dbReference>
<dbReference type="GO" id="GO:0050428">
    <property type="term" value="P:3'-phosphoadenosine 5'-phosphosulfate biosynthetic process"/>
    <property type="evidence" value="ECO:0007669"/>
    <property type="project" value="TreeGrafter"/>
</dbReference>
<dbReference type="Gene3D" id="3.40.50.300">
    <property type="entry name" value="P-loop containing nucleotide triphosphate hydrolases"/>
    <property type="match status" value="1"/>
</dbReference>
<dbReference type="GO" id="GO:0005524">
    <property type="term" value="F:ATP binding"/>
    <property type="evidence" value="ECO:0007669"/>
    <property type="project" value="UniProtKB-KW"/>
</dbReference>
<feature type="domain" description="APS kinase" evidence="7">
    <location>
        <begin position="51"/>
        <end position="164"/>
    </location>
</feature>
<keyword evidence="3 6" id="KW-0547">Nucleotide-binding</keyword>
<dbReference type="AlphaFoldDB" id="A0A915CTR9"/>
<evidence type="ECO:0000256" key="2">
    <source>
        <dbReference type="ARBA" id="ARBA00022679"/>
    </source>
</evidence>
<name>A0A915CTR9_9BILA</name>
<keyword evidence="8" id="KW-1185">Reference proteome</keyword>
<dbReference type="SUPFAM" id="SSF52540">
    <property type="entry name" value="P-loop containing nucleoside triphosphate hydrolases"/>
    <property type="match status" value="1"/>
</dbReference>
<keyword evidence="5 6" id="KW-0067">ATP-binding</keyword>
<dbReference type="Pfam" id="PF01583">
    <property type="entry name" value="APS_kinase"/>
    <property type="match status" value="1"/>
</dbReference>
<comment type="function">
    <text evidence="6">Catalyzes the synthesis of activated sulfate.</text>
</comment>
<evidence type="ECO:0000256" key="4">
    <source>
        <dbReference type="ARBA" id="ARBA00022777"/>
    </source>
</evidence>
<comment type="pathway">
    <text evidence="6">Sulfur metabolism; hydrogen sulfide biosynthesis; sulfite from sulfate: step 2/3.</text>
</comment>
<dbReference type="NCBIfam" id="NF003013">
    <property type="entry name" value="PRK03846.1"/>
    <property type="match status" value="1"/>
</dbReference>
<evidence type="ECO:0000256" key="1">
    <source>
        <dbReference type="ARBA" id="ARBA00012121"/>
    </source>
</evidence>
<keyword evidence="2 6" id="KW-0808">Transferase</keyword>
<dbReference type="InterPro" id="IPR002891">
    <property type="entry name" value="APS"/>
</dbReference>
<dbReference type="PANTHER" id="PTHR11055">
    <property type="entry name" value="BIFUNCTIONAL 3'-PHOSPHOADENOSINE 5'-PHOSPHOSULFATE SYNTHASE"/>
    <property type="match status" value="1"/>
</dbReference>
<sequence length="181" mass="20765">MNTNRLSLQLDFDKVDKDKPAIVDCANVYFENHMVTREERALAMHRDGLYRGCTLWFTGLSGAGKTTLSFKLEAALNRLGYSSYSLDGDNVRHGLCKNLGFKKDDRTENIRRVAEVCKLFADMGAISLASFISPFRKDREEARKIHEKEGIRFFEIYVNTQLMCVRPETLKITTKRQEQAS</sequence>
<evidence type="ECO:0000256" key="3">
    <source>
        <dbReference type="ARBA" id="ARBA00022741"/>
    </source>
</evidence>
<evidence type="ECO:0000313" key="9">
    <source>
        <dbReference type="WBParaSite" id="jg12551"/>
    </source>
</evidence>
<dbReference type="GO" id="GO:0004020">
    <property type="term" value="F:adenylylsulfate kinase activity"/>
    <property type="evidence" value="ECO:0007669"/>
    <property type="project" value="UniProtKB-EC"/>
</dbReference>
<evidence type="ECO:0000256" key="6">
    <source>
        <dbReference type="RuleBase" id="RU004347"/>
    </source>
</evidence>